<dbReference type="InterPro" id="IPR018729">
    <property type="entry name" value="DUF2269_transmembrane"/>
</dbReference>
<evidence type="ECO:0000313" key="2">
    <source>
        <dbReference type="EMBL" id="NOU64148.1"/>
    </source>
</evidence>
<keyword evidence="1" id="KW-0472">Membrane</keyword>
<protein>
    <submittedName>
        <fullName evidence="2">DUF2269 family protein</fullName>
    </submittedName>
</protein>
<comment type="caution">
    <text evidence="2">The sequence shown here is derived from an EMBL/GenBank/DDBJ whole genome shotgun (WGS) entry which is preliminary data.</text>
</comment>
<dbReference type="Pfam" id="PF10027">
    <property type="entry name" value="DUF2269"/>
    <property type="match status" value="1"/>
</dbReference>
<dbReference type="Proteomes" id="UP000653578">
    <property type="component" value="Unassembled WGS sequence"/>
</dbReference>
<feature type="transmembrane region" description="Helical" evidence="1">
    <location>
        <begin position="52"/>
        <end position="77"/>
    </location>
</feature>
<sequence>MKKLSPVGMKWLKIVHISLVALFFGGIMSSLALNMGIRLATYEDTLATYKKIIVLSDMIIRTGAVGTLLVGFLYGFLTSWGFFKHRWVTVKWILFVGQTIIGIFVVDKLMLANMTLLETEKALALTNPEFLHNQTLRQYAIYFQVAVTVFILCISVFRPWKKKRQAVAS</sequence>
<name>A0ABX1X7W0_9BACL</name>
<gene>
    <name evidence="2" type="ORF">GC096_08935</name>
</gene>
<dbReference type="RefSeq" id="WP_171629903.1">
    <property type="nucleotide sequence ID" value="NZ_WHNY01000027.1"/>
</dbReference>
<reference evidence="2 3" key="1">
    <citation type="submission" date="2019-10" db="EMBL/GenBank/DDBJ databases">
        <title>Description of Paenibacillus humi sp. nov.</title>
        <authorList>
            <person name="Carlier A."/>
            <person name="Qi S."/>
        </authorList>
    </citation>
    <scope>NUCLEOTIDE SEQUENCE [LARGE SCALE GENOMIC DNA]</scope>
    <source>
        <strain evidence="2 3">LMG 31461</strain>
    </source>
</reference>
<keyword evidence="1" id="KW-0812">Transmembrane</keyword>
<evidence type="ECO:0000313" key="3">
    <source>
        <dbReference type="Proteomes" id="UP000653578"/>
    </source>
</evidence>
<feature type="transmembrane region" description="Helical" evidence="1">
    <location>
        <begin position="89"/>
        <end position="106"/>
    </location>
</feature>
<keyword evidence="1" id="KW-1133">Transmembrane helix</keyword>
<dbReference type="EMBL" id="WHNY01000027">
    <property type="protein sequence ID" value="NOU64148.1"/>
    <property type="molecule type" value="Genomic_DNA"/>
</dbReference>
<proteinExistence type="predicted"/>
<feature type="transmembrane region" description="Helical" evidence="1">
    <location>
        <begin position="139"/>
        <end position="157"/>
    </location>
</feature>
<keyword evidence="3" id="KW-1185">Reference proteome</keyword>
<feature type="transmembrane region" description="Helical" evidence="1">
    <location>
        <begin position="12"/>
        <end position="32"/>
    </location>
</feature>
<accession>A0ABX1X7W0</accession>
<organism evidence="2 3">
    <name type="scientific">Paenibacillus plantarum</name>
    <dbReference type="NCBI Taxonomy" id="2654975"/>
    <lineage>
        <taxon>Bacteria</taxon>
        <taxon>Bacillati</taxon>
        <taxon>Bacillota</taxon>
        <taxon>Bacilli</taxon>
        <taxon>Bacillales</taxon>
        <taxon>Paenibacillaceae</taxon>
        <taxon>Paenibacillus</taxon>
    </lineage>
</organism>
<evidence type="ECO:0000256" key="1">
    <source>
        <dbReference type="SAM" id="Phobius"/>
    </source>
</evidence>